<dbReference type="InterPro" id="IPR041116">
    <property type="entry name" value="SLATT_3"/>
</dbReference>
<keyword evidence="5" id="KW-1185">Reference proteome</keyword>
<dbReference type="InterPro" id="IPR040884">
    <property type="entry name" value="SLATT_1"/>
</dbReference>
<keyword evidence="1" id="KW-1133">Transmembrane helix</keyword>
<dbReference type="Pfam" id="PF18184">
    <property type="entry name" value="SLATT_3"/>
    <property type="match status" value="1"/>
</dbReference>
<feature type="transmembrane region" description="Helical" evidence="1">
    <location>
        <begin position="42"/>
        <end position="60"/>
    </location>
</feature>
<feature type="transmembrane region" description="Helical" evidence="1">
    <location>
        <begin position="244"/>
        <end position="263"/>
    </location>
</feature>
<dbReference type="Pfam" id="PF18181">
    <property type="entry name" value="SLATT_1"/>
    <property type="match status" value="1"/>
</dbReference>
<feature type="domain" description="SMODS and SLOG-associating 2TM effector" evidence="2">
    <location>
        <begin position="195"/>
        <end position="321"/>
    </location>
</feature>
<keyword evidence="1" id="KW-0472">Membrane</keyword>
<evidence type="ECO:0000256" key="1">
    <source>
        <dbReference type="SAM" id="Phobius"/>
    </source>
</evidence>
<dbReference type="NCBIfam" id="NF033610">
    <property type="entry name" value="SLATT_3"/>
    <property type="match status" value="1"/>
</dbReference>
<comment type="caution">
    <text evidence="4">The sequence shown here is derived from an EMBL/GenBank/DDBJ whole genome shotgun (WGS) entry which is preliminary data.</text>
</comment>
<dbReference type="NCBIfam" id="NF033634">
    <property type="entry name" value="SLATT_1"/>
    <property type="match status" value="1"/>
</dbReference>
<organism evidence="4 5">
    <name type="scientific">Kitasatospora cystarginea</name>
    <dbReference type="NCBI Taxonomy" id="58350"/>
    <lineage>
        <taxon>Bacteria</taxon>
        <taxon>Bacillati</taxon>
        <taxon>Actinomycetota</taxon>
        <taxon>Actinomycetes</taxon>
        <taxon>Kitasatosporales</taxon>
        <taxon>Streptomycetaceae</taxon>
        <taxon>Kitasatospora</taxon>
    </lineage>
</organism>
<dbReference type="Proteomes" id="UP001500305">
    <property type="component" value="Unassembled WGS sequence"/>
</dbReference>
<sequence>MAVGADMAARSGRSNRRYEERDLLPGLFWTADSSSLQGQRRAVALSRWELLLLVAAAAAGSADGTLWAWLAAFAYLCTVALAAVIGRQNPQGLWYEGRAAAESVKTLSWKYAVRADAYQPPPRALPDAELLYDAQLGGIIGQFGAGRAIPQFDRVQAELSTWRGPADGRPARHPQITETMAALREQPLVIRREVYLRERVQTQRDWYNTKARQCAAASRWTSLFGIALPLLGLGLAVLRALGYFSYDALGTVSAVAASIAAWAQLRQYRPQAAAYSLAASELAVIEAQLGRLNLNSGEAEEVWARLARDAEDAISREHTTWQARREVRNLDVAG</sequence>
<protein>
    <submittedName>
        <fullName evidence="4">DUF4231 domain-containing protein</fullName>
    </submittedName>
</protein>
<gene>
    <name evidence="4" type="ORF">GCM10010430_40480</name>
</gene>
<evidence type="ECO:0000259" key="2">
    <source>
        <dbReference type="Pfam" id="PF18181"/>
    </source>
</evidence>
<evidence type="ECO:0000313" key="4">
    <source>
        <dbReference type="EMBL" id="GAA2252687.1"/>
    </source>
</evidence>
<dbReference type="EMBL" id="BAAATR010000017">
    <property type="protein sequence ID" value="GAA2252687.1"/>
    <property type="molecule type" value="Genomic_DNA"/>
</dbReference>
<name>A0ABP5R6Q9_9ACTN</name>
<evidence type="ECO:0000259" key="3">
    <source>
        <dbReference type="Pfam" id="PF18184"/>
    </source>
</evidence>
<keyword evidence="1" id="KW-0812">Transmembrane</keyword>
<reference evidence="5" key="1">
    <citation type="journal article" date="2019" name="Int. J. Syst. Evol. Microbiol.">
        <title>The Global Catalogue of Microorganisms (GCM) 10K type strain sequencing project: providing services to taxonomists for standard genome sequencing and annotation.</title>
        <authorList>
            <consortium name="The Broad Institute Genomics Platform"/>
            <consortium name="The Broad Institute Genome Sequencing Center for Infectious Disease"/>
            <person name="Wu L."/>
            <person name="Ma J."/>
        </authorList>
    </citation>
    <scope>NUCLEOTIDE SEQUENCE [LARGE SCALE GENOMIC DNA]</scope>
    <source>
        <strain evidence="5">JCM 7356</strain>
    </source>
</reference>
<feature type="domain" description="SMODS and SLOG-associating 2TM effector" evidence="3">
    <location>
        <begin position="25"/>
        <end position="192"/>
    </location>
</feature>
<accession>A0ABP5R6Q9</accession>
<feature type="transmembrane region" description="Helical" evidence="1">
    <location>
        <begin position="66"/>
        <end position="85"/>
    </location>
</feature>
<proteinExistence type="predicted"/>
<feature type="transmembrane region" description="Helical" evidence="1">
    <location>
        <begin position="220"/>
        <end position="238"/>
    </location>
</feature>
<evidence type="ECO:0000313" key="5">
    <source>
        <dbReference type="Proteomes" id="UP001500305"/>
    </source>
</evidence>